<dbReference type="SUPFAM" id="SSF74653">
    <property type="entry name" value="TolA/TonB C-terminal domain"/>
    <property type="match status" value="1"/>
</dbReference>
<organism evidence="3 4">
    <name type="scientific">Qipengyuania psychrotolerans</name>
    <dbReference type="NCBI Taxonomy" id="2867238"/>
    <lineage>
        <taxon>Bacteria</taxon>
        <taxon>Pseudomonadati</taxon>
        <taxon>Pseudomonadota</taxon>
        <taxon>Alphaproteobacteria</taxon>
        <taxon>Sphingomonadales</taxon>
        <taxon>Erythrobacteraceae</taxon>
        <taxon>Qipengyuania</taxon>
    </lineage>
</organism>
<reference evidence="3 4" key="1">
    <citation type="submission" date="2021-08" db="EMBL/GenBank/DDBJ databases">
        <title>Comparative Genomics Analysis of the Genus Qipengyuania Reveals Extensive Genetic Diversity and Metabolic Versatility, Including the Description of Fifteen Novel Species.</title>
        <authorList>
            <person name="Liu Y."/>
        </authorList>
    </citation>
    <scope>NUCLEOTIDE SEQUENCE [LARGE SCALE GENOMIC DNA]</scope>
    <source>
        <strain evidence="3 4">1XM2-8</strain>
    </source>
</reference>
<dbReference type="InterPro" id="IPR037682">
    <property type="entry name" value="TonB_C"/>
</dbReference>
<dbReference type="EMBL" id="CP081297">
    <property type="protein sequence ID" value="QZD87104.1"/>
    <property type="molecule type" value="Genomic_DNA"/>
</dbReference>
<dbReference type="Proteomes" id="UP000824280">
    <property type="component" value="Chromosome"/>
</dbReference>
<evidence type="ECO:0000256" key="1">
    <source>
        <dbReference type="SAM" id="SignalP"/>
    </source>
</evidence>
<sequence length="312" mass="33664">MRGFFLFPLSSILLGIGALTPGIAAAQDGEELFKAAQYPADGKWSLSQTEYSCSVRRDFVKDGDRISLVMRSVQPGIEVQFGVFGEDVSRRKTRISAGFIPSGGQNAVENLADANLGETPGLVFSGFIFPQIAFEIAEGGNPDEAIAKFDSLAAATTHFAIQGLTPEPVALKTNAITQAASALDKCVWGRLAEMGITEKGLAAIRTAPSPRGYAEWSAKVAAVYPKEALREGFQGLVAMRVVVDEQGKPRFCHVADELIAQTLREAACEAMLEHARFEPAKDREGSPVVGLYFQNVRYKFPAGVDAHGMRYE</sequence>
<feature type="domain" description="TonB C-terminal" evidence="2">
    <location>
        <begin position="222"/>
        <end position="299"/>
    </location>
</feature>
<name>A0ABX8ZHL3_9SPHN</name>
<accession>A0ABX8ZHL3</accession>
<dbReference type="Pfam" id="PF03544">
    <property type="entry name" value="TonB_C"/>
    <property type="match status" value="1"/>
</dbReference>
<keyword evidence="1" id="KW-0732">Signal</keyword>
<protein>
    <submittedName>
        <fullName evidence="3">Energy transducer TonB</fullName>
    </submittedName>
</protein>
<gene>
    <name evidence="3" type="ORF">K3166_13205</name>
</gene>
<evidence type="ECO:0000313" key="3">
    <source>
        <dbReference type="EMBL" id="QZD87104.1"/>
    </source>
</evidence>
<proteinExistence type="predicted"/>
<keyword evidence="4" id="KW-1185">Reference proteome</keyword>
<feature type="signal peptide" evidence="1">
    <location>
        <begin position="1"/>
        <end position="26"/>
    </location>
</feature>
<dbReference type="Gene3D" id="3.30.1150.10">
    <property type="match status" value="1"/>
</dbReference>
<dbReference type="RefSeq" id="WP_221422645.1">
    <property type="nucleotide sequence ID" value="NZ_CP081297.1"/>
</dbReference>
<feature type="chain" id="PRO_5046602565" evidence="1">
    <location>
        <begin position="27"/>
        <end position="312"/>
    </location>
</feature>
<evidence type="ECO:0000313" key="4">
    <source>
        <dbReference type="Proteomes" id="UP000824280"/>
    </source>
</evidence>
<evidence type="ECO:0000259" key="2">
    <source>
        <dbReference type="Pfam" id="PF03544"/>
    </source>
</evidence>